<dbReference type="Proteomes" id="UP001202922">
    <property type="component" value="Unassembled WGS sequence"/>
</dbReference>
<gene>
    <name evidence="2" type="ORF">L0M17_04275</name>
</gene>
<evidence type="ECO:0000256" key="1">
    <source>
        <dbReference type="SAM" id="MobiDB-lite"/>
    </source>
</evidence>
<evidence type="ECO:0000313" key="2">
    <source>
        <dbReference type="EMBL" id="MCH6469214.1"/>
    </source>
</evidence>
<proteinExistence type="predicted"/>
<name>A0ABS9TXS1_9MICC</name>
<accession>A0ABS9TXS1</accession>
<dbReference type="RefSeq" id="WP_241051562.1">
    <property type="nucleotide sequence ID" value="NZ_JAKZBV010000001.1"/>
</dbReference>
<reference evidence="2 3" key="1">
    <citation type="submission" date="2022-03" db="EMBL/GenBank/DDBJ databases">
        <title>Sinomonas sp. isolated from a soil.</title>
        <authorList>
            <person name="Han J."/>
            <person name="Kim D.-U."/>
        </authorList>
    </citation>
    <scope>NUCLEOTIDE SEQUENCE [LARGE SCALE GENOMIC DNA]</scope>
    <source>
        <strain evidence="2 3">5-5</strain>
    </source>
</reference>
<dbReference type="EMBL" id="JAKZBV010000001">
    <property type="protein sequence ID" value="MCH6469214.1"/>
    <property type="molecule type" value="Genomic_DNA"/>
</dbReference>
<feature type="region of interest" description="Disordered" evidence="1">
    <location>
        <begin position="22"/>
        <end position="53"/>
    </location>
</feature>
<evidence type="ECO:0000313" key="3">
    <source>
        <dbReference type="Proteomes" id="UP001202922"/>
    </source>
</evidence>
<protein>
    <submittedName>
        <fullName evidence="2">Uncharacterized protein</fullName>
    </submittedName>
</protein>
<sequence>MALADGVTLADEELLGELAIEAGPDEDANDDTPPPTVEAGVPPHPAKATASAVAAKPRKYEAALIRTISPKRPLPKAINQDAGCSFSPRVAARKHFLIALRVLR</sequence>
<keyword evidence="3" id="KW-1185">Reference proteome</keyword>
<comment type="caution">
    <text evidence="2">The sequence shown here is derived from an EMBL/GenBank/DDBJ whole genome shotgun (WGS) entry which is preliminary data.</text>
</comment>
<organism evidence="2 3">
    <name type="scientific">Sinomonas terrae</name>
    <dbReference type="NCBI Taxonomy" id="2908838"/>
    <lineage>
        <taxon>Bacteria</taxon>
        <taxon>Bacillati</taxon>
        <taxon>Actinomycetota</taxon>
        <taxon>Actinomycetes</taxon>
        <taxon>Micrococcales</taxon>
        <taxon>Micrococcaceae</taxon>
        <taxon>Sinomonas</taxon>
    </lineage>
</organism>